<evidence type="ECO:0008006" key="5">
    <source>
        <dbReference type="Google" id="ProtNLM"/>
    </source>
</evidence>
<protein>
    <recommendedName>
        <fullName evidence="5">Anti-sigma factor</fullName>
    </recommendedName>
</protein>
<dbReference type="EMBL" id="FNGV01000001">
    <property type="protein sequence ID" value="SDL29390.1"/>
    <property type="molecule type" value="Genomic_DNA"/>
</dbReference>
<accession>A0A1G9IW34</accession>
<dbReference type="Proteomes" id="UP000199440">
    <property type="component" value="Unassembled WGS sequence"/>
</dbReference>
<keyword evidence="1" id="KW-0175">Coiled coil</keyword>
<gene>
    <name evidence="3" type="ORF">SAMN04488514_101304</name>
</gene>
<keyword evidence="4" id="KW-1185">Reference proteome</keyword>
<evidence type="ECO:0000256" key="1">
    <source>
        <dbReference type="SAM" id="Coils"/>
    </source>
</evidence>
<feature type="coiled-coil region" evidence="1">
    <location>
        <begin position="122"/>
        <end position="170"/>
    </location>
</feature>
<name>A0A1G9IW34_9FLAO</name>
<dbReference type="RefSeq" id="WP_089884576.1">
    <property type="nucleotide sequence ID" value="NZ_FNGV01000001.1"/>
</dbReference>
<organism evidence="3 4">
    <name type="scientific">Kriegella aquimaris</name>
    <dbReference type="NCBI Taxonomy" id="192904"/>
    <lineage>
        <taxon>Bacteria</taxon>
        <taxon>Pseudomonadati</taxon>
        <taxon>Bacteroidota</taxon>
        <taxon>Flavobacteriia</taxon>
        <taxon>Flavobacteriales</taxon>
        <taxon>Flavobacteriaceae</taxon>
        <taxon>Kriegella</taxon>
    </lineage>
</organism>
<keyword evidence="2" id="KW-0812">Transmembrane</keyword>
<keyword evidence="2" id="KW-0472">Membrane</keyword>
<feature type="transmembrane region" description="Helical" evidence="2">
    <location>
        <begin position="49"/>
        <end position="71"/>
    </location>
</feature>
<dbReference type="OrthoDB" id="1439272at2"/>
<evidence type="ECO:0000313" key="4">
    <source>
        <dbReference type="Proteomes" id="UP000199440"/>
    </source>
</evidence>
<evidence type="ECO:0000256" key="2">
    <source>
        <dbReference type="SAM" id="Phobius"/>
    </source>
</evidence>
<dbReference type="STRING" id="192904.SAMN04488514_101304"/>
<proteinExistence type="predicted"/>
<keyword evidence="2" id="KW-1133">Transmembrane helix</keyword>
<evidence type="ECO:0000313" key="3">
    <source>
        <dbReference type="EMBL" id="SDL29390.1"/>
    </source>
</evidence>
<reference evidence="3 4" key="1">
    <citation type="submission" date="2016-10" db="EMBL/GenBank/DDBJ databases">
        <authorList>
            <person name="de Groot N.N."/>
        </authorList>
    </citation>
    <scope>NUCLEOTIDE SEQUENCE [LARGE SCALE GENOMIC DNA]</scope>
    <source>
        <strain evidence="3 4">DSM 19886</strain>
    </source>
</reference>
<sequence>MMDDFEKHIRDNKVAFDEHKVDRARLWANITSKLDDNTVKVVPLWKSPLLRIVATVVILLGIGAFIGLSIFGGNYNTEDRFASQELMDIDMHYRNLVSHQVQLLQNNPKLSDSEKEEFLSFMDELDEEYDVLRLDMQENLDNELVLEAIITNYKKRIELIENLLKQINNSKLKDDNYGYTL</sequence>
<dbReference type="AlphaFoldDB" id="A0A1G9IW34"/>